<dbReference type="RefSeq" id="XP_001324318.1">
    <property type="nucleotide sequence ID" value="XM_001324283.1"/>
</dbReference>
<dbReference type="PANTHER" id="PTHR45639:SF4">
    <property type="entry name" value="HSC70CB, ISOFORM G"/>
    <property type="match status" value="1"/>
</dbReference>
<name>A2E5D4_TRIV3</name>
<dbReference type="PRINTS" id="PR00301">
    <property type="entry name" value="HEATSHOCK70"/>
</dbReference>
<dbReference type="GO" id="GO:0006457">
    <property type="term" value="P:protein folding"/>
    <property type="evidence" value="ECO:0000318"/>
    <property type="project" value="GO_Central"/>
</dbReference>
<keyword evidence="4" id="KW-1185">Reference proteome</keyword>
<dbReference type="SMR" id="A2E5D4"/>
<reference evidence="3" key="2">
    <citation type="journal article" date="2007" name="Science">
        <title>Draft genome sequence of the sexually transmitted pathogen Trichomonas vaginalis.</title>
        <authorList>
            <person name="Carlton J.M."/>
            <person name="Hirt R.P."/>
            <person name="Silva J.C."/>
            <person name="Delcher A.L."/>
            <person name="Schatz M."/>
            <person name="Zhao Q."/>
            <person name="Wortman J.R."/>
            <person name="Bidwell S.L."/>
            <person name="Alsmark U.C.M."/>
            <person name="Besteiro S."/>
            <person name="Sicheritz-Ponten T."/>
            <person name="Noel C.J."/>
            <person name="Dacks J.B."/>
            <person name="Foster P.G."/>
            <person name="Simillion C."/>
            <person name="Van de Peer Y."/>
            <person name="Miranda-Saavedra D."/>
            <person name="Barton G.J."/>
            <person name="Westrop G.D."/>
            <person name="Mueller S."/>
            <person name="Dessi D."/>
            <person name="Fiori P.L."/>
            <person name="Ren Q."/>
            <person name="Paulsen I."/>
            <person name="Zhang H."/>
            <person name="Bastida-Corcuera F.D."/>
            <person name="Simoes-Barbosa A."/>
            <person name="Brown M.T."/>
            <person name="Hayes R.D."/>
            <person name="Mukherjee M."/>
            <person name="Okumura C.Y."/>
            <person name="Schneider R."/>
            <person name="Smith A.J."/>
            <person name="Vanacova S."/>
            <person name="Villalvazo M."/>
            <person name="Haas B.J."/>
            <person name="Pertea M."/>
            <person name="Feldblyum T.V."/>
            <person name="Utterback T.R."/>
            <person name="Shu C.L."/>
            <person name="Osoegawa K."/>
            <person name="de Jong P.J."/>
            <person name="Hrdy I."/>
            <person name="Horvathova L."/>
            <person name="Zubacova Z."/>
            <person name="Dolezal P."/>
            <person name="Malik S.B."/>
            <person name="Logsdon J.M. Jr."/>
            <person name="Henze K."/>
            <person name="Gupta A."/>
            <person name="Wang C.C."/>
            <person name="Dunne R.L."/>
            <person name="Upcroft J.A."/>
            <person name="Upcroft P."/>
            <person name="White O."/>
            <person name="Salzberg S.L."/>
            <person name="Tang P."/>
            <person name="Chiu C.-H."/>
            <person name="Lee Y.-S."/>
            <person name="Embley T.M."/>
            <person name="Coombs G.H."/>
            <person name="Mottram J.C."/>
            <person name="Tachezy J."/>
            <person name="Fraser-Liggett C.M."/>
            <person name="Johnson P.J."/>
        </authorList>
    </citation>
    <scope>NUCLEOTIDE SEQUENCE [LARGE SCALE GENOMIC DNA]</scope>
    <source>
        <strain evidence="3">G3</strain>
    </source>
</reference>
<dbReference type="GO" id="GO:0005634">
    <property type="term" value="C:nucleus"/>
    <property type="evidence" value="ECO:0000318"/>
    <property type="project" value="GO_Central"/>
</dbReference>
<dbReference type="eggNOG" id="KOG0103">
    <property type="taxonomic scope" value="Eukaryota"/>
</dbReference>
<dbReference type="STRING" id="5722.A2E5D4"/>
<dbReference type="VEuPathDB" id="TrichDB:TVAGG3_0070260"/>
<dbReference type="Pfam" id="PF00012">
    <property type="entry name" value="HSP70"/>
    <property type="match status" value="1"/>
</dbReference>
<reference evidence="3" key="1">
    <citation type="submission" date="2006-10" db="EMBL/GenBank/DDBJ databases">
        <authorList>
            <person name="Amadeo P."/>
            <person name="Zhao Q."/>
            <person name="Wortman J."/>
            <person name="Fraser-Liggett C."/>
            <person name="Carlton J."/>
        </authorList>
    </citation>
    <scope>NUCLEOTIDE SEQUENCE</scope>
    <source>
        <strain evidence="3">G3</strain>
    </source>
</reference>
<keyword evidence="1" id="KW-0547">Nucleotide-binding</keyword>
<dbReference type="InterPro" id="IPR013126">
    <property type="entry name" value="Hsp_70_fam"/>
</dbReference>
<dbReference type="SUPFAM" id="SSF53067">
    <property type="entry name" value="Actin-like ATPase domain"/>
    <property type="match status" value="2"/>
</dbReference>
<dbReference type="InParanoid" id="A2E5D4"/>
<dbReference type="GO" id="GO:0005829">
    <property type="term" value="C:cytosol"/>
    <property type="evidence" value="ECO:0000318"/>
    <property type="project" value="GO_Central"/>
</dbReference>
<organism evidence="3 4">
    <name type="scientific">Trichomonas vaginalis (strain ATCC PRA-98 / G3)</name>
    <dbReference type="NCBI Taxonomy" id="412133"/>
    <lineage>
        <taxon>Eukaryota</taxon>
        <taxon>Metamonada</taxon>
        <taxon>Parabasalia</taxon>
        <taxon>Trichomonadida</taxon>
        <taxon>Trichomonadidae</taxon>
        <taxon>Trichomonas</taxon>
    </lineage>
</organism>
<sequence>MKDSIHCVGIDFGNQNAIVAANTNENIKVCLNPSSTRLSPTLVSYGDERRFFGDLAQQNQLENINSTITCLKKLIGLKYQSAERERIASHVQFSMVELKNGYTGILIENVTNQYIFTPEQCIASLLKYLINISKENDPEVNKLYLSVDTFCSNIQRIGLLNAAKIAGIDCELVTSTVAAGATYIYSHKDKLPEDPQQSQAICVVDIGDSSLKASVLKLSQNSIEVIVNMQNDDISGNKITELLIENLLKFISQKYSINPSDKPSSMLQFLKSVEKAKKTLSVNTSVPFEYQYGDKYINFVLQRTDFEALIEESAEICASSVIELIKISDVQPIFIELIGGTSRIPLFRKKISEIGIPIVSDINVDECVAIGCAMKPSLQIADKLSYPIEISEGNITVFDALEFIPTKPKTCNIQNAKFSCDVKVESNDSDYQVFVDSNGVFRAVGDVKVTIPNDFSQNQIEKFKFIEKNLEKRDKDVIESYEFKNMLESKIFEAERYLRDMKKELLKEEAFQKLDQRAKENREWFDSNENIRHSKEEYKYRIEKLSSSISKAKRSIDLKDEVKQHLEKLNSFISKLKQEISQDQPRKDNGLKKRLLEMLDENNNILTTAQFQFQFPDLLNVVDKVCEFLKDNIIQICKKKEELLKMPLLVSKRRNPRENFWDEALGLY</sequence>
<dbReference type="FunFam" id="3.30.30.30:FF:000002">
    <property type="entry name" value="Heat shock 70 kDa protein 4"/>
    <property type="match status" value="1"/>
</dbReference>
<dbReference type="OrthoDB" id="434160at2759"/>
<dbReference type="GO" id="GO:0000774">
    <property type="term" value="F:adenyl-nucleotide exchange factor activity"/>
    <property type="evidence" value="ECO:0000318"/>
    <property type="project" value="GO_Central"/>
</dbReference>
<dbReference type="PANTHER" id="PTHR45639">
    <property type="entry name" value="HSC70CB, ISOFORM G-RELATED"/>
    <property type="match status" value="1"/>
</dbReference>
<gene>
    <name evidence="3" type="ORF">TVAG_301120</name>
</gene>
<evidence type="ECO:0000313" key="3">
    <source>
        <dbReference type="EMBL" id="EAY12095.1"/>
    </source>
</evidence>
<dbReference type="InterPro" id="IPR043129">
    <property type="entry name" value="ATPase_NBD"/>
</dbReference>
<accession>A2E5D4</accession>
<keyword evidence="2" id="KW-0067">ATP-binding</keyword>
<protein>
    <submittedName>
        <fullName evidence="3">DnaK protein</fullName>
    </submittedName>
</protein>
<dbReference type="EMBL" id="DS113307">
    <property type="protein sequence ID" value="EAY12095.1"/>
    <property type="molecule type" value="Genomic_DNA"/>
</dbReference>
<evidence type="ECO:0000256" key="2">
    <source>
        <dbReference type="ARBA" id="ARBA00022840"/>
    </source>
</evidence>
<dbReference type="GO" id="GO:0005524">
    <property type="term" value="F:ATP binding"/>
    <property type="evidence" value="ECO:0007669"/>
    <property type="project" value="UniProtKB-KW"/>
</dbReference>
<proteinExistence type="predicted"/>
<dbReference type="Gene3D" id="3.90.640.10">
    <property type="entry name" value="Actin, Chain A, domain 4"/>
    <property type="match status" value="1"/>
</dbReference>
<dbReference type="KEGG" id="tva:4770065"/>
<evidence type="ECO:0000313" key="4">
    <source>
        <dbReference type="Proteomes" id="UP000001542"/>
    </source>
</evidence>
<dbReference type="Gene3D" id="3.30.30.30">
    <property type="match status" value="1"/>
</dbReference>
<dbReference type="Gene3D" id="3.30.420.40">
    <property type="match status" value="2"/>
</dbReference>
<dbReference type="VEuPathDB" id="TrichDB:TVAG_301120"/>
<dbReference type="Proteomes" id="UP000001542">
    <property type="component" value="Unassembled WGS sequence"/>
</dbReference>
<evidence type="ECO:0000256" key="1">
    <source>
        <dbReference type="ARBA" id="ARBA00022741"/>
    </source>
</evidence>
<dbReference type="GO" id="GO:0140662">
    <property type="term" value="F:ATP-dependent protein folding chaperone"/>
    <property type="evidence" value="ECO:0007669"/>
    <property type="project" value="InterPro"/>
</dbReference>
<dbReference type="AlphaFoldDB" id="A2E5D4"/>